<reference evidence="4" key="1">
    <citation type="submission" date="2019-06" db="EMBL/GenBank/DDBJ databases">
        <authorList>
            <person name="Murdoch R.W."/>
            <person name="Fathepure B."/>
        </authorList>
    </citation>
    <scope>NUCLEOTIDE SEQUENCE</scope>
</reference>
<feature type="domain" description="DUF2345" evidence="2">
    <location>
        <begin position="93"/>
        <end position="242"/>
    </location>
</feature>
<evidence type="ECO:0000259" key="3">
    <source>
        <dbReference type="Pfam" id="PF13296"/>
    </source>
</evidence>
<protein>
    <recommendedName>
        <fullName evidence="5">DUF2345 domain-containing protein</fullName>
    </recommendedName>
</protein>
<dbReference type="AlphaFoldDB" id="A0A5B8RHV5"/>
<organism evidence="4">
    <name type="scientific">uncultured organism</name>
    <dbReference type="NCBI Taxonomy" id="155900"/>
    <lineage>
        <taxon>unclassified sequences</taxon>
        <taxon>environmental samples</taxon>
    </lineage>
</organism>
<evidence type="ECO:0000259" key="2">
    <source>
        <dbReference type="Pfam" id="PF10106"/>
    </source>
</evidence>
<feature type="region of interest" description="Disordered" evidence="1">
    <location>
        <begin position="60"/>
        <end position="102"/>
    </location>
</feature>
<proteinExistence type="predicted"/>
<dbReference type="Pfam" id="PF10106">
    <property type="entry name" value="DUF2345"/>
    <property type="match status" value="1"/>
</dbReference>
<sequence length="276" mass="28063">MRANQGLYLTTWGQPGAGGDQLDLTPAREQLASAHRLAERLSGSATAHRAEALEAHTELQHAGEDAEHTYGNSEQVSAGGDQSSARRASETGGRGETPGLRAPWLHLASPAGITATTPASTHLAQGGALSVSSGEDVNIATGGSLVAAITQRLSLFVQRAGIKLFAARGNVDIHAHTGAIGLAAEKDVTVSSSAGRVEISAASEILLSSGGGYIRIKDGSIDIHAPGAIDVKGAQHAFGGPASTGQSLPDLPEGDDELCSRKNRDASTGGEGLVEE</sequence>
<dbReference type="InterPro" id="IPR018769">
    <property type="entry name" value="VgrG2_DUF2345"/>
</dbReference>
<accession>A0A5B8RHV5</accession>
<evidence type="ECO:0008006" key="5">
    <source>
        <dbReference type="Google" id="ProtNLM"/>
    </source>
</evidence>
<feature type="region of interest" description="Disordered" evidence="1">
    <location>
        <begin position="1"/>
        <end position="23"/>
    </location>
</feature>
<dbReference type="InterPro" id="IPR028244">
    <property type="entry name" value="T6SS_Rhs_Vgr_dom"/>
</dbReference>
<dbReference type="Pfam" id="PF13296">
    <property type="entry name" value="T6SS_Vgr"/>
    <property type="match status" value="1"/>
</dbReference>
<feature type="region of interest" description="Disordered" evidence="1">
    <location>
        <begin position="239"/>
        <end position="276"/>
    </location>
</feature>
<name>A0A5B8RHV5_9ZZZZ</name>
<evidence type="ECO:0000256" key="1">
    <source>
        <dbReference type="SAM" id="MobiDB-lite"/>
    </source>
</evidence>
<feature type="domain" description="Putative type VI secretion system Rhs element associated Vgr" evidence="3">
    <location>
        <begin position="1"/>
        <end position="45"/>
    </location>
</feature>
<evidence type="ECO:0000313" key="4">
    <source>
        <dbReference type="EMBL" id="QEA07202.1"/>
    </source>
</evidence>
<feature type="compositionally biased region" description="Polar residues" evidence="1">
    <location>
        <begin position="70"/>
        <end position="86"/>
    </location>
</feature>
<dbReference type="EMBL" id="MN079214">
    <property type="protein sequence ID" value="QEA07202.1"/>
    <property type="molecule type" value="Genomic_DNA"/>
</dbReference>
<gene>
    <name evidence="4" type="ORF">KBTEX_03549</name>
</gene>